<accession>A0A7I8W8M6</accession>
<evidence type="ECO:0000259" key="9">
    <source>
        <dbReference type="Pfam" id="PF05161"/>
    </source>
</evidence>
<dbReference type="GO" id="GO:0008887">
    <property type="term" value="F:glycerate kinase activity"/>
    <property type="evidence" value="ECO:0007669"/>
    <property type="project" value="UniProtKB-EC"/>
</dbReference>
<dbReference type="AlphaFoldDB" id="A0A7I8W8M6"/>
<comment type="catalytic activity">
    <reaction evidence="1">
        <text>(R)-glycerate + ATP = (2R)-3-phosphoglycerate + ADP + H(+)</text>
        <dbReference type="Rhea" id="RHEA:23516"/>
        <dbReference type="ChEBI" id="CHEBI:15378"/>
        <dbReference type="ChEBI" id="CHEBI:16659"/>
        <dbReference type="ChEBI" id="CHEBI:30616"/>
        <dbReference type="ChEBI" id="CHEBI:58272"/>
        <dbReference type="ChEBI" id="CHEBI:456216"/>
        <dbReference type="EC" id="2.7.1.31"/>
    </reaction>
</comment>
<proteinExistence type="inferred from homology"/>
<dbReference type="Gene3D" id="3.40.50.10180">
    <property type="entry name" value="Glycerate kinase, MOFRL-like N-terminal domain"/>
    <property type="match status" value="1"/>
</dbReference>
<gene>
    <name evidence="11" type="ORF">DGYR_LOCUS11912</name>
</gene>
<dbReference type="InterPro" id="IPR007835">
    <property type="entry name" value="MOFRL"/>
</dbReference>
<evidence type="ECO:0000256" key="7">
    <source>
        <dbReference type="ARBA" id="ARBA00022777"/>
    </source>
</evidence>
<dbReference type="Pfam" id="PF05161">
    <property type="entry name" value="MOFRL"/>
    <property type="match status" value="1"/>
</dbReference>
<evidence type="ECO:0000256" key="8">
    <source>
        <dbReference type="ARBA" id="ARBA00022840"/>
    </source>
</evidence>
<dbReference type="EC" id="2.7.1.31" evidence="3"/>
<dbReference type="GO" id="GO:0005524">
    <property type="term" value="F:ATP binding"/>
    <property type="evidence" value="ECO:0007669"/>
    <property type="project" value="UniProtKB-KW"/>
</dbReference>
<evidence type="ECO:0000256" key="2">
    <source>
        <dbReference type="ARBA" id="ARBA00005393"/>
    </source>
</evidence>
<evidence type="ECO:0000256" key="1">
    <source>
        <dbReference type="ARBA" id="ARBA00000694"/>
    </source>
</evidence>
<comment type="similarity">
    <text evidence="2">Belongs to the glycerate kinase type-2 family.</text>
</comment>
<dbReference type="Gene3D" id="3.40.1480.10">
    <property type="entry name" value="MOFRL domain"/>
    <property type="match status" value="1"/>
</dbReference>
<dbReference type="InterPro" id="IPR037035">
    <property type="entry name" value="GK-like_C_sf"/>
</dbReference>
<dbReference type="InterPro" id="IPR025286">
    <property type="entry name" value="MOFRL_assoc_dom"/>
</dbReference>
<evidence type="ECO:0000313" key="11">
    <source>
        <dbReference type="EMBL" id="CAD5124359.1"/>
    </source>
</evidence>
<dbReference type="EMBL" id="CAJFCJ010000020">
    <property type="protein sequence ID" value="CAD5124359.1"/>
    <property type="molecule type" value="Genomic_DNA"/>
</dbReference>
<dbReference type="FunFam" id="3.40.50.10180:FF:000001">
    <property type="entry name" value="Glycerate kinase"/>
    <property type="match status" value="1"/>
</dbReference>
<dbReference type="Proteomes" id="UP000549394">
    <property type="component" value="Unassembled WGS sequence"/>
</dbReference>
<dbReference type="Pfam" id="PF13660">
    <property type="entry name" value="DUF4147"/>
    <property type="match status" value="1"/>
</dbReference>
<evidence type="ECO:0000256" key="3">
    <source>
        <dbReference type="ARBA" id="ARBA00012101"/>
    </source>
</evidence>
<keyword evidence="5" id="KW-0808">Transferase</keyword>
<comment type="caution">
    <text evidence="11">The sequence shown here is derived from an EMBL/GenBank/DDBJ whole genome shotgun (WGS) entry which is preliminary data.</text>
</comment>
<evidence type="ECO:0000256" key="4">
    <source>
        <dbReference type="ARBA" id="ARBA00020720"/>
    </source>
</evidence>
<evidence type="ECO:0000256" key="6">
    <source>
        <dbReference type="ARBA" id="ARBA00022741"/>
    </source>
</evidence>
<reference evidence="11 12" key="1">
    <citation type="submission" date="2020-08" db="EMBL/GenBank/DDBJ databases">
        <authorList>
            <person name="Hejnol A."/>
        </authorList>
    </citation>
    <scope>NUCLEOTIDE SEQUENCE [LARGE SCALE GENOMIC DNA]</scope>
</reference>
<feature type="domain" description="MOFRL-associated" evidence="10">
    <location>
        <begin position="41"/>
        <end position="289"/>
    </location>
</feature>
<evidence type="ECO:0000259" key="10">
    <source>
        <dbReference type="Pfam" id="PF13660"/>
    </source>
</evidence>
<dbReference type="PANTHER" id="PTHR12227:SF0">
    <property type="entry name" value="GLYCERATE KINASE"/>
    <property type="match status" value="1"/>
</dbReference>
<evidence type="ECO:0000313" key="12">
    <source>
        <dbReference type="Proteomes" id="UP000549394"/>
    </source>
</evidence>
<name>A0A7I8W8M6_9ANNE</name>
<organism evidence="11 12">
    <name type="scientific">Dimorphilus gyrociliatus</name>
    <dbReference type="NCBI Taxonomy" id="2664684"/>
    <lineage>
        <taxon>Eukaryota</taxon>
        <taxon>Metazoa</taxon>
        <taxon>Spiralia</taxon>
        <taxon>Lophotrochozoa</taxon>
        <taxon>Annelida</taxon>
        <taxon>Polychaeta</taxon>
        <taxon>Polychaeta incertae sedis</taxon>
        <taxon>Dinophilidae</taxon>
        <taxon>Dimorphilus</taxon>
    </lineage>
</organism>
<keyword evidence="6" id="KW-0547">Nucleotide-binding</keyword>
<keyword evidence="7" id="KW-0418">Kinase</keyword>
<dbReference type="GO" id="GO:0005737">
    <property type="term" value="C:cytoplasm"/>
    <property type="evidence" value="ECO:0007669"/>
    <property type="project" value="TreeGrafter"/>
</dbReference>
<keyword evidence="8" id="KW-0067">ATP-binding</keyword>
<evidence type="ECO:0000256" key="5">
    <source>
        <dbReference type="ARBA" id="ARBA00022679"/>
    </source>
</evidence>
<keyword evidence="12" id="KW-1185">Reference proteome</keyword>
<dbReference type="PANTHER" id="PTHR12227">
    <property type="entry name" value="GLYCERATE KINASE"/>
    <property type="match status" value="1"/>
</dbReference>
<dbReference type="SUPFAM" id="SSF82544">
    <property type="entry name" value="GckA/TtuD-like"/>
    <property type="match status" value="1"/>
</dbReference>
<feature type="domain" description="MOFRL" evidence="9">
    <location>
        <begin position="407"/>
        <end position="520"/>
    </location>
</feature>
<dbReference type="OrthoDB" id="44918at2759"/>
<dbReference type="InterPro" id="IPR038614">
    <property type="entry name" value="GK_N_sf"/>
</dbReference>
<sequence length="530" mass="57334">MEKFIMWRIRSCQSILPKFNAKGFNQSYSSSSSNYNYKEDCEQIFQKAVDAVLPHNAVKKFLHLNDNILTISDRSYELNRNVHVIAAGKAVLGMVRATQDVLGDHIVGGIASVPYGIQETLKKSGKWEMIPKEQSSFQICEGAKNNAPDTNSLATSKKIHDLATSLQGSDIMLTLLSGGGSALLPLPKPPITLEEMREMVAIMVKHAATISDVNTVRKHTEVLKGGGLAYAAGNASVISLILSDIIGDPIDKIASGPTVTDFSKPETCMEIFRDLNVTDKIPKSIIKVVENEISEFSGHSALPVIREIYAHNVIVGNNKLAVSAANKAAEALGYRTFVLSTELCGEARDIGEIFAFFAGAIVDVVSGDKAKFDSKQRLEDSFGISENVINCVTSLAASALKYGERFCMLGAGETVVNLKGNGKGGRNGEIALSSALVFDLLSEKLRDYDINILSAGTDGQDGPTESAGAFSHTHLIQEAKEQNIDANTYLENNDTFHFFQKVSNGENLFVTGMTGTNVMDLHIMTVARKS</sequence>
<protein>
    <recommendedName>
        <fullName evidence="4">Glycerate kinase</fullName>
        <ecNumber evidence="3">2.7.1.31</ecNumber>
    </recommendedName>
</protein>
<dbReference type="InterPro" id="IPR039760">
    <property type="entry name" value="MOFRL_protein"/>
</dbReference>